<dbReference type="Proteomes" id="UP000245698">
    <property type="component" value="Unassembled WGS sequence"/>
</dbReference>
<feature type="region of interest" description="Disordered" evidence="1">
    <location>
        <begin position="88"/>
        <end position="122"/>
    </location>
</feature>
<proteinExistence type="predicted"/>
<dbReference type="EMBL" id="FUIG01000042">
    <property type="protein sequence ID" value="SJM33277.1"/>
    <property type="molecule type" value="Genomic_DNA"/>
</dbReference>
<protein>
    <submittedName>
        <fullName evidence="2">Uncharacterized protein</fullName>
    </submittedName>
</protein>
<evidence type="ECO:0000256" key="1">
    <source>
        <dbReference type="SAM" id="MobiDB-lite"/>
    </source>
</evidence>
<keyword evidence="3" id="KW-1185">Reference proteome</keyword>
<name>A0A2P9AQ40_9HYPH</name>
<evidence type="ECO:0000313" key="2">
    <source>
        <dbReference type="EMBL" id="SJM33277.1"/>
    </source>
</evidence>
<gene>
    <name evidence="2" type="ORF">BQ8482_340173</name>
</gene>
<accession>A0A2P9AQ40</accession>
<sequence length="144" mass="15112">MSFRFLFGFAANSAGRAVSAFSRCCRSRAVFASRATRSKSVNALAASDVRSCLSCLSLSVKPCLSRIVPPTLTHGALLPHRTLVARSGSTRTAKKPAAPFGTAGNKSVHQARGVGGGGVPGAQKSYARRLRRVYQPPVGARLLV</sequence>
<organism evidence="2 3">
    <name type="scientific">Mesorhizobium delmotii</name>
    <dbReference type="NCBI Taxonomy" id="1631247"/>
    <lineage>
        <taxon>Bacteria</taxon>
        <taxon>Pseudomonadati</taxon>
        <taxon>Pseudomonadota</taxon>
        <taxon>Alphaproteobacteria</taxon>
        <taxon>Hyphomicrobiales</taxon>
        <taxon>Phyllobacteriaceae</taxon>
        <taxon>Mesorhizobium</taxon>
    </lineage>
</organism>
<dbReference type="AlphaFoldDB" id="A0A2P9AQ40"/>
<reference evidence="3" key="1">
    <citation type="submission" date="2016-12" db="EMBL/GenBank/DDBJ databases">
        <authorList>
            <person name="Brunel B."/>
        </authorList>
    </citation>
    <scope>NUCLEOTIDE SEQUENCE [LARGE SCALE GENOMIC DNA]</scope>
</reference>
<evidence type="ECO:0000313" key="3">
    <source>
        <dbReference type="Proteomes" id="UP000245698"/>
    </source>
</evidence>